<reference evidence="7" key="1">
    <citation type="submission" date="2025-08" db="UniProtKB">
        <authorList>
            <consortium name="RefSeq"/>
        </authorList>
    </citation>
    <scope>IDENTIFICATION</scope>
    <source>
        <tissue evidence="7">Muscle</tissue>
    </source>
</reference>
<dbReference type="PROSITE" id="PS00658">
    <property type="entry name" value="FORK_HEAD_2"/>
    <property type="match status" value="1"/>
</dbReference>
<evidence type="ECO:0000256" key="2">
    <source>
        <dbReference type="ARBA" id="ARBA00023242"/>
    </source>
</evidence>
<dbReference type="Proteomes" id="UP000694941">
    <property type="component" value="Unplaced"/>
</dbReference>
<evidence type="ECO:0000313" key="6">
    <source>
        <dbReference type="Proteomes" id="UP000694941"/>
    </source>
</evidence>
<dbReference type="InterPro" id="IPR050211">
    <property type="entry name" value="FOX_domain-containing"/>
</dbReference>
<evidence type="ECO:0000256" key="1">
    <source>
        <dbReference type="ARBA" id="ARBA00023125"/>
    </source>
</evidence>
<dbReference type="SUPFAM" id="SSF46785">
    <property type="entry name" value="Winged helix' DNA-binding domain"/>
    <property type="match status" value="1"/>
</dbReference>
<dbReference type="PROSITE" id="PS50039">
    <property type="entry name" value="FORK_HEAD_3"/>
    <property type="match status" value="1"/>
</dbReference>
<dbReference type="InterPro" id="IPR001766">
    <property type="entry name" value="Fork_head_dom"/>
</dbReference>
<proteinExistence type="predicted"/>
<comment type="subcellular location">
    <subcellularLocation>
        <location evidence="3">Nucleus</location>
    </subcellularLocation>
</comment>
<dbReference type="GeneID" id="106460771"/>
<dbReference type="InterPro" id="IPR018122">
    <property type="entry name" value="TF_fork_head_CS_1"/>
</dbReference>
<evidence type="ECO:0000259" key="5">
    <source>
        <dbReference type="PROSITE" id="PS50039"/>
    </source>
</evidence>
<dbReference type="PANTHER" id="PTHR11829:SF388">
    <property type="entry name" value="FORK HEAD DOMAIN-CONTAINING PROTEIN L1-RELATED"/>
    <property type="match status" value="1"/>
</dbReference>
<evidence type="ECO:0000256" key="3">
    <source>
        <dbReference type="PROSITE-ProRule" id="PRU00089"/>
    </source>
</evidence>
<evidence type="ECO:0000313" key="7">
    <source>
        <dbReference type="RefSeq" id="XP_013775960.2"/>
    </source>
</evidence>
<gene>
    <name evidence="7" type="primary">LOC106460771</name>
</gene>
<dbReference type="InterPro" id="IPR036390">
    <property type="entry name" value="WH_DNA-bd_sf"/>
</dbReference>
<feature type="compositionally biased region" description="Basic and acidic residues" evidence="4">
    <location>
        <begin position="230"/>
        <end position="245"/>
    </location>
</feature>
<keyword evidence="6" id="KW-1185">Reference proteome</keyword>
<feature type="region of interest" description="Disordered" evidence="4">
    <location>
        <begin position="230"/>
        <end position="255"/>
    </location>
</feature>
<keyword evidence="2 3" id="KW-0539">Nucleus</keyword>
<dbReference type="PROSITE" id="PS00657">
    <property type="entry name" value="FORK_HEAD_1"/>
    <property type="match status" value="1"/>
</dbReference>
<keyword evidence="1 3" id="KW-0238">DNA-binding</keyword>
<dbReference type="Gene3D" id="1.10.10.10">
    <property type="entry name" value="Winged helix-like DNA-binding domain superfamily/Winged helix DNA-binding domain"/>
    <property type="match status" value="1"/>
</dbReference>
<dbReference type="RefSeq" id="XP_013775960.2">
    <property type="nucleotide sequence ID" value="XM_013920506.2"/>
</dbReference>
<dbReference type="PANTHER" id="PTHR11829">
    <property type="entry name" value="FORKHEAD BOX PROTEIN"/>
    <property type="match status" value="1"/>
</dbReference>
<dbReference type="CDD" id="cd20027">
    <property type="entry name" value="FH_FOXL1"/>
    <property type="match status" value="1"/>
</dbReference>
<name>A0ABM1B6T4_LIMPO</name>
<sequence length="448" mass="50766">MLSMNNYFYPIGDPRAPLYSPSVLYSSAPTTSVNSGALSPISPCSSMNRIVRTHSSDCHSQSPPQKPPYSYIALIAMAIRSAPEQKISLNDIYRFIMDRFPYYHDNKQGWQNSIRHNLSLNECFVKIPREKGKPGKGNYWTLDPAYEEMFENGNFRRRKRRIKNPYKHNIGCSKKEGTLVNDVKIFNSQSKILKDQPCEEVQKLEPIGERKSVQKDADIVMLGDKLGKEGLDKESRDVPLDKLDNNDYNATKTSEPKSNEILNKNLDFTEKTKKSSFTIDSIMGKETFNPEKTTEEDCTQSGSLTHISENFPINIGDSSLTKFSFKEPVFQTIPSRPALESSSKYLSHRSSLSCQQVDYSTIPLFSSFQKNLSSPALRELLLYPFTKETAFPLTWGFSIPRNVKKLPSLPLPIRCPTFPSTASTSYRCNGGSDRQTALATEEILFRCF</sequence>
<dbReference type="SMART" id="SM00339">
    <property type="entry name" value="FH"/>
    <property type="match status" value="1"/>
</dbReference>
<dbReference type="Pfam" id="PF00250">
    <property type="entry name" value="Forkhead"/>
    <property type="match status" value="1"/>
</dbReference>
<dbReference type="InterPro" id="IPR036388">
    <property type="entry name" value="WH-like_DNA-bd_sf"/>
</dbReference>
<feature type="DNA-binding region" description="Fork-head" evidence="3">
    <location>
        <begin position="66"/>
        <end position="160"/>
    </location>
</feature>
<dbReference type="InterPro" id="IPR030456">
    <property type="entry name" value="TF_fork_head_CS_2"/>
</dbReference>
<dbReference type="PRINTS" id="PR00053">
    <property type="entry name" value="FORKHEAD"/>
</dbReference>
<accession>A0ABM1B6T4</accession>
<dbReference type="InterPro" id="IPR047514">
    <property type="entry name" value="FH_FOXL1"/>
</dbReference>
<protein>
    <submittedName>
        <fullName evidence="7">Fork head domain-containing protein FD2-like</fullName>
    </submittedName>
</protein>
<evidence type="ECO:0000256" key="4">
    <source>
        <dbReference type="SAM" id="MobiDB-lite"/>
    </source>
</evidence>
<organism evidence="6 7">
    <name type="scientific">Limulus polyphemus</name>
    <name type="common">Atlantic horseshoe crab</name>
    <dbReference type="NCBI Taxonomy" id="6850"/>
    <lineage>
        <taxon>Eukaryota</taxon>
        <taxon>Metazoa</taxon>
        <taxon>Ecdysozoa</taxon>
        <taxon>Arthropoda</taxon>
        <taxon>Chelicerata</taxon>
        <taxon>Merostomata</taxon>
        <taxon>Xiphosura</taxon>
        <taxon>Limulidae</taxon>
        <taxon>Limulus</taxon>
    </lineage>
</organism>
<feature type="domain" description="Fork-head" evidence="5">
    <location>
        <begin position="66"/>
        <end position="160"/>
    </location>
</feature>